<dbReference type="InterPro" id="IPR049449">
    <property type="entry name" value="TesB_ACOT8-like_N"/>
</dbReference>
<evidence type="ECO:0000313" key="5">
    <source>
        <dbReference type="Proteomes" id="UP001431313"/>
    </source>
</evidence>
<dbReference type="EMBL" id="JANUGQ010000001">
    <property type="protein sequence ID" value="MCS0634095.1"/>
    <property type="molecule type" value="Genomic_DNA"/>
</dbReference>
<sequence length="315" mass="32801">MSGEAADRETRGRETDGRETEGRTTHGPGTGAAGGPERAGGGSGSEFDRDTAVTLREPGVYDAGLSAGWTILGAVNGGYALAVLGRALGAALPYTDPFSVSAYYLTPSLPGPAVVRTETIRTGRTLSTGQASLLQYAEDGTEVERIRVLATYGDLGALPEEARTAAKPPAIPPRELCLGAADHPAPPDSSAWAIADRLDIRLDPATAGWAVGAPSGKGEMRAWFGLADGRDADPLSLLLTVDALPPTSFDLGLSGWTPTIELTAHIRRRPAPGPLRVAISTRNLAGGFLEEDAEVWDSADRLVAQSRQLARAPRG</sequence>
<feature type="compositionally biased region" description="Basic and acidic residues" evidence="1">
    <location>
        <begin position="1"/>
        <end position="24"/>
    </location>
</feature>
<dbReference type="Gene3D" id="2.40.160.210">
    <property type="entry name" value="Acyl-CoA thioesterase, double hotdog domain"/>
    <property type="match status" value="1"/>
</dbReference>
<organism evidence="4 5">
    <name type="scientific">Streptomyces pyxinae</name>
    <dbReference type="NCBI Taxonomy" id="2970734"/>
    <lineage>
        <taxon>Bacteria</taxon>
        <taxon>Bacillati</taxon>
        <taxon>Actinomycetota</taxon>
        <taxon>Actinomycetes</taxon>
        <taxon>Kitasatosporales</taxon>
        <taxon>Streptomycetaceae</taxon>
        <taxon>Streptomyces</taxon>
    </lineage>
</organism>
<feature type="compositionally biased region" description="Gly residues" evidence="1">
    <location>
        <begin position="28"/>
        <end position="44"/>
    </location>
</feature>
<protein>
    <submittedName>
        <fullName evidence="4">Thioesterase family protein</fullName>
    </submittedName>
</protein>
<dbReference type="InterPro" id="IPR042171">
    <property type="entry name" value="Acyl-CoA_hotdog"/>
</dbReference>
<proteinExistence type="predicted"/>
<feature type="domain" description="Acyl-CoA thioesterase-like C-terminal" evidence="3">
    <location>
        <begin position="181"/>
        <end position="310"/>
    </location>
</feature>
<evidence type="ECO:0000256" key="1">
    <source>
        <dbReference type="SAM" id="MobiDB-lite"/>
    </source>
</evidence>
<evidence type="ECO:0000259" key="3">
    <source>
        <dbReference type="Pfam" id="PF20789"/>
    </source>
</evidence>
<dbReference type="RefSeq" id="WP_258784632.1">
    <property type="nucleotide sequence ID" value="NZ_JANUGQ010000001.1"/>
</dbReference>
<name>A0ABT2C9U5_9ACTN</name>
<evidence type="ECO:0000259" key="2">
    <source>
        <dbReference type="Pfam" id="PF13622"/>
    </source>
</evidence>
<comment type="caution">
    <text evidence="4">The sequence shown here is derived from an EMBL/GenBank/DDBJ whole genome shotgun (WGS) entry which is preliminary data.</text>
</comment>
<dbReference type="InterPro" id="IPR049450">
    <property type="entry name" value="ACOT8-like_C"/>
</dbReference>
<dbReference type="InterPro" id="IPR052389">
    <property type="entry name" value="Sec_Metab_Biosynth-Assoc"/>
</dbReference>
<accession>A0ABT2C9U5</accession>
<dbReference type="Proteomes" id="UP001431313">
    <property type="component" value="Unassembled WGS sequence"/>
</dbReference>
<gene>
    <name evidence="4" type="ORF">NX801_00130</name>
</gene>
<keyword evidence="5" id="KW-1185">Reference proteome</keyword>
<feature type="domain" description="Acyl-CoA thioesterase-like N-terminal HotDog" evidence="2">
    <location>
        <begin position="67"/>
        <end position="152"/>
    </location>
</feature>
<feature type="region of interest" description="Disordered" evidence="1">
    <location>
        <begin position="1"/>
        <end position="49"/>
    </location>
</feature>
<dbReference type="Pfam" id="PF20789">
    <property type="entry name" value="4HBT_3C"/>
    <property type="match status" value="1"/>
</dbReference>
<dbReference type="Pfam" id="PF13622">
    <property type="entry name" value="4HBT_3"/>
    <property type="match status" value="1"/>
</dbReference>
<reference evidence="4" key="1">
    <citation type="submission" date="2022-08" db="EMBL/GenBank/DDBJ databases">
        <authorList>
            <person name="Somphong A."/>
            <person name="Phongsopitanun W."/>
        </authorList>
    </citation>
    <scope>NUCLEOTIDE SEQUENCE</scope>
    <source>
        <strain evidence="4">LP05-1</strain>
    </source>
</reference>
<evidence type="ECO:0000313" key="4">
    <source>
        <dbReference type="EMBL" id="MCS0634095.1"/>
    </source>
</evidence>
<dbReference type="InterPro" id="IPR029069">
    <property type="entry name" value="HotDog_dom_sf"/>
</dbReference>
<dbReference type="SUPFAM" id="SSF54637">
    <property type="entry name" value="Thioesterase/thiol ester dehydrase-isomerase"/>
    <property type="match status" value="2"/>
</dbReference>
<dbReference type="PANTHER" id="PTHR38110">
    <property type="entry name" value="CHROMOSOME 23, WHOLE GENOME SHOTGUN SEQUENCE"/>
    <property type="match status" value="1"/>
</dbReference>
<dbReference type="PANTHER" id="PTHR38110:SF1">
    <property type="entry name" value="THIOESTERASE DOMAIN-CONTAINING PROTEIN"/>
    <property type="match status" value="1"/>
</dbReference>